<feature type="non-terminal residue" evidence="1">
    <location>
        <position position="1"/>
    </location>
</feature>
<proteinExistence type="predicted"/>
<gene>
    <name evidence="1" type="ORF">IAD16_08265</name>
</gene>
<accession>A0A9D1L9M8</accession>
<dbReference type="InterPro" id="IPR015422">
    <property type="entry name" value="PyrdxlP-dep_Trfase_small"/>
</dbReference>
<organism evidence="1 2">
    <name type="scientific">Candidatus Fimisoma avicola</name>
    <dbReference type="NCBI Taxonomy" id="2840826"/>
    <lineage>
        <taxon>Bacteria</taxon>
        <taxon>Bacillati</taxon>
        <taxon>Bacillota</taxon>
        <taxon>Clostridia</taxon>
        <taxon>Eubacteriales</taxon>
        <taxon>Candidatus Fimisoma</taxon>
    </lineage>
</organism>
<evidence type="ECO:0000313" key="2">
    <source>
        <dbReference type="Proteomes" id="UP000824091"/>
    </source>
</evidence>
<dbReference type="Gene3D" id="3.90.1150.10">
    <property type="entry name" value="Aspartate Aminotransferase, domain 1"/>
    <property type="match status" value="1"/>
</dbReference>
<comment type="caution">
    <text evidence="1">The sequence shown here is derived from an EMBL/GenBank/DDBJ whole genome shotgun (WGS) entry which is preliminary data.</text>
</comment>
<name>A0A9D1L9M8_9FIRM</name>
<reference evidence="1" key="1">
    <citation type="submission" date="2020-10" db="EMBL/GenBank/DDBJ databases">
        <authorList>
            <person name="Gilroy R."/>
        </authorList>
    </citation>
    <scope>NUCLEOTIDE SEQUENCE</scope>
    <source>
        <strain evidence="1">11300</strain>
    </source>
</reference>
<sequence>DGTGAEELTALLSDDFGIAVRGGYHCAGLAHRPSAHGRPEPSVSALDRIIQSAI</sequence>
<evidence type="ECO:0000313" key="1">
    <source>
        <dbReference type="EMBL" id="HIU28358.1"/>
    </source>
</evidence>
<protein>
    <submittedName>
        <fullName evidence="1">Uncharacterized protein</fullName>
    </submittedName>
</protein>
<dbReference type="Proteomes" id="UP000824091">
    <property type="component" value="Unassembled WGS sequence"/>
</dbReference>
<dbReference type="EMBL" id="DVMO01000127">
    <property type="protein sequence ID" value="HIU28358.1"/>
    <property type="molecule type" value="Genomic_DNA"/>
</dbReference>
<dbReference type="AlphaFoldDB" id="A0A9D1L9M8"/>
<reference evidence="1" key="2">
    <citation type="journal article" date="2021" name="PeerJ">
        <title>Extensive microbial diversity within the chicken gut microbiome revealed by metagenomics and culture.</title>
        <authorList>
            <person name="Gilroy R."/>
            <person name="Ravi A."/>
            <person name="Getino M."/>
            <person name="Pursley I."/>
            <person name="Horton D.L."/>
            <person name="Alikhan N.F."/>
            <person name="Baker D."/>
            <person name="Gharbi K."/>
            <person name="Hall N."/>
            <person name="Watson M."/>
            <person name="Adriaenssens E.M."/>
            <person name="Foster-Nyarko E."/>
            <person name="Jarju S."/>
            <person name="Secka A."/>
            <person name="Antonio M."/>
            <person name="Oren A."/>
            <person name="Chaudhuri R.R."/>
            <person name="La Ragione R."/>
            <person name="Hildebrand F."/>
            <person name="Pallen M.J."/>
        </authorList>
    </citation>
    <scope>NUCLEOTIDE SEQUENCE</scope>
    <source>
        <strain evidence="1">11300</strain>
    </source>
</reference>